<dbReference type="InterPro" id="IPR001356">
    <property type="entry name" value="HD"/>
</dbReference>
<evidence type="ECO:0000256" key="1">
    <source>
        <dbReference type="ARBA" id="ARBA00005733"/>
    </source>
</evidence>
<dbReference type="Pfam" id="PF00046">
    <property type="entry name" value="Homeodomain"/>
    <property type="match status" value="1"/>
</dbReference>
<protein>
    <recommendedName>
        <fullName evidence="7">Homeobox domain-containing protein</fullName>
    </recommendedName>
</protein>
<comment type="caution">
    <text evidence="8">The sequence shown here is derived from an EMBL/GenBank/DDBJ whole genome shotgun (WGS) entry which is preliminary data.</text>
</comment>
<reference evidence="8" key="1">
    <citation type="journal article" date="2019" name="bioRxiv">
        <title>The Genome of the Zebra Mussel, Dreissena polymorpha: A Resource for Invasive Species Research.</title>
        <authorList>
            <person name="McCartney M.A."/>
            <person name="Auch B."/>
            <person name="Kono T."/>
            <person name="Mallez S."/>
            <person name="Zhang Y."/>
            <person name="Obille A."/>
            <person name="Becker A."/>
            <person name="Abrahante J.E."/>
            <person name="Garbe J."/>
            <person name="Badalamenti J.P."/>
            <person name="Herman A."/>
            <person name="Mangelson H."/>
            <person name="Liachko I."/>
            <person name="Sullivan S."/>
            <person name="Sone E.D."/>
            <person name="Koren S."/>
            <person name="Silverstein K.A.T."/>
            <person name="Beckman K.B."/>
            <person name="Gohl D.M."/>
        </authorList>
    </citation>
    <scope>NUCLEOTIDE SEQUENCE</scope>
    <source>
        <strain evidence="8">Duluth1</strain>
        <tissue evidence="8">Whole animal</tissue>
    </source>
</reference>
<dbReference type="GO" id="GO:0000981">
    <property type="term" value="F:DNA-binding transcription factor activity, RNA polymerase II-specific"/>
    <property type="evidence" value="ECO:0007669"/>
    <property type="project" value="InterPro"/>
</dbReference>
<dbReference type="PROSITE" id="PS00027">
    <property type="entry name" value="HOMEOBOX_1"/>
    <property type="match status" value="1"/>
</dbReference>
<dbReference type="SUPFAM" id="SSF46689">
    <property type="entry name" value="Homeodomain-like"/>
    <property type="match status" value="1"/>
</dbReference>
<dbReference type="PANTHER" id="PTHR46639:SF2">
    <property type="entry name" value="DIENCEPHALON_MESENCEPHALON HOMEOBOX PROTEIN 1"/>
    <property type="match status" value="1"/>
</dbReference>
<accession>A0A9D4LMH9</accession>
<dbReference type="PROSITE" id="PS50071">
    <property type="entry name" value="HOMEOBOX_2"/>
    <property type="match status" value="1"/>
</dbReference>
<dbReference type="InterPro" id="IPR052488">
    <property type="entry name" value="DMBX_homeobox"/>
</dbReference>
<dbReference type="PANTHER" id="PTHR46639">
    <property type="entry name" value="DIENCEPHALON/MESENCEPHALON HOMEOBOX PROTEIN 1"/>
    <property type="match status" value="1"/>
</dbReference>
<dbReference type="OrthoDB" id="6159439at2759"/>
<comment type="similarity">
    <text evidence="1">Belongs to the paired homeobox family.</text>
</comment>
<evidence type="ECO:0000313" key="8">
    <source>
        <dbReference type="EMBL" id="KAH3860661.1"/>
    </source>
</evidence>
<keyword evidence="2 5" id="KW-0238">DNA-binding</keyword>
<sequence>MHRFEGFPGQFTPMPGGLVMPPHPSMLPNMYLTRHLTTPYPQPIPMHLHPFTLAERLADMIFEARYGPHRKQRRSRTAFTSQQLSALEKTFAKTHYPDVMLRERLAIMTNLPEARIQVWFKNRRAKHRKRTKPDTLTLEMTSSTSGSKAVTVIPPYIVTDEEDVNVDDVNEDINTATCVSDAPFTATLANALPSTSQHASRADPLLASDNSMYEKHPADKPMSHVDWVHHRVINSQSNQELITSPQAVKLLT</sequence>
<dbReference type="CDD" id="cd00086">
    <property type="entry name" value="homeodomain"/>
    <property type="match status" value="1"/>
</dbReference>
<dbReference type="GO" id="GO:0000977">
    <property type="term" value="F:RNA polymerase II transcription regulatory region sequence-specific DNA binding"/>
    <property type="evidence" value="ECO:0007669"/>
    <property type="project" value="TreeGrafter"/>
</dbReference>
<organism evidence="8 9">
    <name type="scientific">Dreissena polymorpha</name>
    <name type="common">Zebra mussel</name>
    <name type="synonym">Mytilus polymorpha</name>
    <dbReference type="NCBI Taxonomy" id="45954"/>
    <lineage>
        <taxon>Eukaryota</taxon>
        <taxon>Metazoa</taxon>
        <taxon>Spiralia</taxon>
        <taxon>Lophotrochozoa</taxon>
        <taxon>Mollusca</taxon>
        <taxon>Bivalvia</taxon>
        <taxon>Autobranchia</taxon>
        <taxon>Heteroconchia</taxon>
        <taxon>Euheterodonta</taxon>
        <taxon>Imparidentia</taxon>
        <taxon>Neoheterodontei</taxon>
        <taxon>Myida</taxon>
        <taxon>Dreissenoidea</taxon>
        <taxon>Dreissenidae</taxon>
        <taxon>Dreissena</taxon>
    </lineage>
</organism>
<dbReference type="Proteomes" id="UP000828390">
    <property type="component" value="Unassembled WGS sequence"/>
</dbReference>
<dbReference type="InterPro" id="IPR017970">
    <property type="entry name" value="Homeobox_CS"/>
</dbReference>
<dbReference type="InterPro" id="IPR009057">
    <property type="entry name" value="Homeodomain-like_sf"/>
</dbReference>
<evidence type="ECO:0000256" key="5">
    <source>
        <dbReference type="PROSITE-ProRule" id="PRU00108"/>
    </source>
</evidence>
<dbReference type="GO" id="GO:0005634">
    <property type="term" value="C:nucleus"/>
    <property type="evidence" value="ECO:0007669"/>
    <property type="project" value="UniProtKB-SubCell"/>
</dbReference>
<keyword evidence="4 5" id="KW-0539">Nucleus</keyword>
<reference evidence="8" key="2">
    <citation type="submission" date="2020-11" db="EMBL/GenBank/DDBJ databases">
        <authorList>
            <person name="McCartney M.A."/>
            <person name="Auch B."/>
            <person name="Kono T."/>
            <person name="Mallez S."/>
            <person name="Becker A."/>
            <person name="Gohl D.M."/>
            <person name="Silverstein K.A.T."/>
            <person name="Koren S."/>
            <person name="Bechman K.B."/>
            <person name="Herman A."/>
            <person name="Abrahante J.E."/>
            <person name="Garbe J."/>
        </authorList>
    </citation>
    <scope>NUCLEOTIDE SEQUENCE</scope>
    <source>
        <strain evidence="8">Duluth1</strain>
        <tissue evidence="8">Whole animal</tissue>
    </source>
</reference>
<evidence type="ECO:0000256" key="6">
    <source>
        <dbReference type="RuleBase" id="RU000682"/>
    </source>
</evidence>
<proteinExistence type="inferred from homology"/>
<evidence type="ECO:0000256" key="3">
    <source>
        <dbReference type="ARBA" id="ARBA00023155"/>
    </source>
</evidence>
<dbReference type="FunFam" id="1.10.10.60:FF:000551">
    <property type="entry name" value="Predicted protein"/>
    <property type="match status" value="1"/>
</dbReference>
<dbReference type="AlphaFoldDB" id="A0A9D4LMH9"/>
<evidence type="ECO:0000256" key="4">
    <source>
        <dbReference type="ARBA" id="ARBA00023242"/>
    </source>
</evidence>
<dbReference type="SMART" id="SM00389">
    <property type="entry name" value="HOX"/>
    <property type="match status" value="1"/>
</dbReference>
<evidence type="ECO:0000256" key="2">
    <source>
        <dbReference type="ARBA" id="ARBA00023125"/>
    </source>
</evidence>
<evidence type="ECO:0000259" key="7">
    <source>
        <dbReference type="PROSITE" id="PS50071"/>
    </source>
</evidence>
<name>A0A9D4LMH9_DREPO</name>
<feature type="domain" description="Homeobox" evidence="7">
    <location>
        <begin position="70"/>
        <end position="130"/>
    </location>
</feature>
<dbReference type="EMBL" id="JAIWYP010000002">
    <property type="protein sequence ID" value="KAH3860661.1"/>
    <property type="molecule type" value="Genomic_DNA"/>
</dbReference>
<gene>
    <name evidence="8" type="ORF">DPMN_023571</name>
</gene>
<comment type="subcellular location">
    <subcellularLocation>
        <location evidence="5 6">Nucleus</location>
    </subcellularLocation>
</comment>
<keyword evidence="9" id="KW-1185">Reference proteome</keyword>
<keyword evidence="3 5" id="KW-0371">Homeobox</keyword>
<evidence type="ECO:0000313" key="9">
    <source>
        <dbReference type="Proteomes" id="UP000828390"/>
    </source>
</evidence>
<feature type="DNA-binding region" description="Homeobox" evidence="5">
    <location>
        <begin position="72"/>
        <end position="131"/>
    </location>
</feature>
<dbReference type="Gene3D" id="1.10.10.60">
    <property type="entry name" value="Homeodomain-like"/>
    <property type="match status" value="1"/>
</dbReference>